<dbReference type="Gene3D" id="3.30.160.60">
    <property type="entry name" value="Classic Zinc Finger"/>
    <property type="match status" value="5"/>
</dbReference>
<dbReference type="FunFam" id="3.30.160.60:FF:000125">
    <property type="entry name" value="Putative zinc finger protein 143"/>
    <property type="match status" value="1"/>
</dbReference>
<evidence type="ECO:0000256" key="2">
    <source>
        <dbReference type="ARBA" id="ARBA00022737"/>
    </source>
</evidence>
<feature type="domain" description="C2H2-type" evidence="6">
    <location>
        <begin position="294"/>
        <end position="324"/>
    </location>
</feature>
<sequence length="415" mass="47152">MAFYAVAAFKGIKDSKPKFGGIQCVDVNMLSPGTLNPQSQLAKLIGLMKVIPEDDLHTKRTFIIITKFQVVLFIMYIYQPDSPELFSNGYMLFVERWTGKAVTTLNEAVSRLGGMFDGCWQDKSVYNVDNHSTARILNHQVPPACSTRFTESMQALAGMPMEYGGFPITTTTSTECTTKDHSQYQQSDFNTIKNVALPQQYQQSDFNTIKNVALPQQYQQSDFNTTKNVALPQQYQQSDFNTTKNVALPQQYQTITNSNERPHKCKEPGCGKAFTLSSGLKEHKNFTHSEKRPHKCKVPNCGKALKRRSALVAHKNGVHSNVRPHKCEVQNCGKAFKRPSELKNHQNFTHSKERPYKCRVPNCVKAFRRPSDLYQHEHQVHSNEKPYKCEVPNCGKAYKRFTSLGKHYITHTNNA</sequence>
<feature type="domain" description="C2H2-type" evidence="6">
    <location>
        <begin position="263"/>
        <end position="293"/>
    </location>
</feature>
<dbReference type="OrthoDB" id="6077919at2759"/>
<evidence type="ECO:0000256" key="1">
    <source>
        <dbReference type="ARBA" id="ARBA00022723"/>
    </source>
</evidence>
<gene>
    <name evidence="7" type="ORF">BofuT4_P074200.1</name>
</gene>
<dbReference type="STRING" id="999810.G2XP12"/>
<protein>
    <submittedName>
        <fullName evidence="7">Similar to transcription factor Zn, C2H2</fullName>
    </submittedName>
</protein>
<dbReference type="HOGENOM" id="CLU_662200_0_0_1"/>
<evidence type="ECO:0000259" key="6">
    <source>
        <dbReference type="PROSITE" id="PS50157"/>
    </source>
</evidence>
<dbReference type="GO" id="GO:0000978">
    <property type="term" value="F:RNA polymerase II cis-regulatory region sequence-specific DNA binding"/>
    <property type="evidence" value="ECO:0007669"/>
    <property type="project" value="TreeGrafter"/>
</dbReference>
<feature type="domain" description="C2H2-type" evidence="6">
    <location>
        <begin position="325"/>
        <end position="355"/>
    </location>
</feature>
<feature type="domain" description="C2H2-type" evidence="6">
    <location>
        <begin position="356"/>
        <end position="386"/>
    </location>
</feature>
<dbReference type="EMBL" id="FQ790247">
    <property type="protein sequence ID" value="CCD42618.1"/>
    <property type="molecule type" value="Genomic_DNA"/>
</dbReference>
<dbReference type="PANTHER" id="PTHR19818">
    <property type="entry name" value="ZINC FINGER PROTEIN ZIC AND GLI"/>
    <property type="match status" value="1"/>
</dbReference>
<organism evidence="7 8">
    <name type="scientific">Botryotinia fuckeliana (strain T4)</name>
    <name type="common">Noble rot fungus</name>
    <name type="synonym">Botrytis cinerea</name>
    <dbReference type="NCBI Taxonomy" id="999810"/>
    <lineage>
        <taxon>Eukaryota</taxon>
        <taxon>Fungi</taxon>
        <taxon>Dikarya</taxon>
        <taxon>Ascomycota</taxon>
        <taxon>Pezizomycotina</taxon>
        <taxon>Leotiomycetes</taxon>
        <taxon>Helotiales</taxon>
        <taxon>Sclerotiniaceae</taxon>
        <taxon>Botrytis</taxon>
    </lineage>
</organism>
<evidence type="ECO:0000313" key="7">
    <source>
        <dbReference type="EMBL" id="CCD42618.1"/>
    </source>
</evidence>
<evidence type="ECO:0000256" key="3">
    <source>
        <dbReference type="ARBA" id="ARBA00022771"/>
    </source>
</evidence>
<dbReference type="SMART" id="SM00355">
    <property type="entry name" value="ZnF_C2H2"/>
    <property type="match status" value="5"/>
</dbReference>
<dbReference type="GO" id="GO:0008270">
    <property type="term" value="F:zinc ion binding"/>
    <property type="evidence" value="ECO:0007669"/>
    <property type="project" value="UniProtKB-KW"/>
</dbReference>
<name>G2XP12_BOTF4</name>
<dbReference type="GO" id="GO:0000981">
    <property type="term" value="F:DNA-binding transcription factor activity, RNA polymerase II-specific"/>
    <property type="evidence" value="ECO:0007669"/>
    <property type="project" value="UniProtKB-ARBA"/>
</dbReference>
<dbReference type="PANTHER" id="PTHR19818:SF163">
    <property type="entry name" value="C2H2-TYPE DOMAIN-CONTAINING PROTEIN"/>
    <property type="match status" value="1"/>
</dbReference>
<dbReference type="PROSITE" id="PS50157">
    <property type="entry name" value="ZINC_FINGER_C2H2_2"/>
    <property type="match status" value="5"/>
</dbReference>
<proteinExistence type="predicted"/>
<dbReference type="InterPro" id="IPR050329">
    <property type="entry name" value="GLI_C2H2-zinc-finger"/>
</dbReference>
<keyword evidence="3 5" id="KW-0863">Zinc-finger</keyword>
<dbReference type="InParanoid" id="G2XP12"/>
<dbReference type="GO" id="GO:0005634">
    <property type="term" value="C:nucleus"/>
    <property type="evidence" value="ECO:0007669"/>
    <property type="project" value="TreeGrafter"/>
</dbReference>
<evidence type="ECO:0000256" key="5">
    <source>
        <dbReference type="PROSITE-ProRule" id="PRU00042"/>
    </source>
</evidence>
<accession>G2XP12</accession>
<dbReference type="GO" id="GO:0045944">
    <property type="term" value="P:positive regulation of transcription by RNA polymerase II"/>
    <property type="evidence" value="ECO:0007669"/>
    <property type="project" value="UniProtKB-ARBA"/>
</dbReference>
<feature type="domain" description="C2H2-type" evidence="6">
    <location>
        <begin position="387"/>
        <end position="415"/>
    </location>
</feature>
<dbReference type="InterPro" id="IPR013087">
    <property type="entry name" value="Znf_C2H2_type"/>
</dbReference>
<dbReference type="SUPFAM" id="SSF57667">
    <property type="entry name" value="beta-beta-alpha zinc fingers"/>
    <property type="match status" value="4"/>
</dbReference>
<keyword evidence="4" id="KW-0862">Zinc</keyword>
<dbReference type="InterPro" id="IPR036236">
    <property type="entry name" value="Znf_C2H2_sf"/>
</dbReference>
<dbReference type="Pfam" id="PF00096">
    <property type="entry name" value="zf-C2H2"/>
    <property type="match status" value="3"/>
</dbReference>
<keyword evidence="2" id="KW-0677">Repeat</keyword>
<dbReference type="PROSITE" id="PS00028">
    <property type="entry name" value="ZINC_FINGER_C2H2_1"/>
    <property type="match status" value="5"/>
</dbReference>
<keyword evidence="1" id="KW-0479">Metal-binding</keyword>
<dbReference type="Proteomes" id="UP000008177">
    <property type="component" value="Unplaced contigs"/>
</dbReference>
<reference evidence="8" key="1">
    <citation type="journal article" date="2011" name="PLoS Genet.">
        <title>Genomic analysis of the necrotrophic fungal pathogens Sclerotinia sclerotiorum and Botrytis cinerea.</title>
        <authorList>
            <person name="Amselem J."/>
            <person name="Cuomo C.A."/>
            <person name="van Kan J.A."/>
            <person name="Viaud M."/>
            <person name="Benito E.P."/>
            <person name="Couloux A."/>
            <person name="Coutinho P.M."/>
            <person name="de Vries R.P."/>
            <person name="Dyer P.S."/>
            <person name="Fillinger S."/>
            <person name="Fournier E."/>
            <person name="Gout L."/>
            <person name="Hahn M."/>
            <person name="Kohn L."/>
            <person name="Lapalu N."/>
            <person name="Plummer K.M."/>
            <person name="Pradier J.M."/>
            <person name="Quevillon E."/>
            <person name="Sharon A."/>
            <person name="Simon A."/>
            <person name="ten Have A."/>
            <person name="Tudzynski B."/>
            <person name="Tudzynski P."/>
            <person name="Wincker P."/>
            <person name="Andrew M."/>
            <person name="Anthouard V."/>
            <person name="Beever R.E."/>
            <person name="Beffa R."/>
            <person name="Benoit I."/>
            <person name="Bouzid O."/>
            <person name="Brault B."/>
            <person name="Chen Z."/>
            <person name="Choquer M."/>
            <person name="Collemare J."/>
            <person name="Cotton P."/>
            <person name="Danchin E.G."/>
            <person name="Da Silva C."/>
            <person name="Gautier A."/>
            <person name="Giraud C."/>
            <person name="Giraud T."/>
            <person name="Gonzalez C."/>
            <person name="Grossetete S."/>
            <person name="Guldener U."/>
            <person name="Henrissat B."/>
            <person name="Howlett B.J."/>
            <person name="Kodira C."/>
            <person name="Kretschmer M."/>
            <person name="Lappartient A."/>
            <person name="Leroch M."/>
            <person name="Levis C."/>
            <person name="Mauceli E."/>
            <person name="Neuveglise C."/>
            <person name="Oeser B."/>
            <person name="Pearson M."/>
            <person name="Poulain J."/>
            <person name="Poussereau N."/>
            <person name="Quesneville H."/>
            <person name="Rascle C."/>
            <person name="Schumacher J."/>
            <person name="Segurens B."/>
            <person name="Sexton A."/>
            <person name="Silva E."/>
            <person name="Sirven C."/>
            <person name="Soanes D.M."/>
            <person name="Talbot N.J."/>
            <person name="Templeton M."/>
            <person name="Yandava C."/>
            <person name="Yarden O."/>
            <person name="Zeng Q."/>
            <person name="Rollins J.A."/>
            <person name="Lebrun M.H."/>
            <person name="Dickman M."/>
        </authorList>
    </citation>
    <scope>NUCLEOTIDE SEQUENCE [LARGE SCALE GENOMIC DNA]</scope>
    <source>
        <strain evidence="8">T4</strain>
    </source>
</reference>
<evidence type="ECO:0000256" key="4">
    <source>
        <dbReference type="ARBA" id="ARBA00022833"/>
    </source>
</evidence>
<dbReference type="AlphaFoldDB" id="G2XP12"/>
<evidence type="ECO:0000313" key="8">
    <source>
        <dbReference type="Proteomes" id="UP000008177"/>
    </source>
</evidence>